<dbReference type="EMBL" id="CAJVCH010563539">
    <property type="protein sequence ID" value="CAG7832110.1"/>
    <property type="molecule type" value="Genomic_DNA"/>
</dbReference>
<evidence type="ECO:0000313" key="2">
    <source>
        <dbReference type="Proteomes" id="UP000708208"/>
    </source>
</evidence>
<name>A0A8J2PQ60_9HEXA</name>
<gene>
    <name evidence="1" type="ORF">AFUS01_LOCUS41815</name>
</gene>
<sequence length="383" mass="43981">MYFYFLISNHNNSIGEEPDWKDYYGRITNEHTTILDVEQPYIQPIERNNDFNINLSSIETKFSSIFRVELHSKNYSGFYFNKAAGIHQTSLVHCQQAFSNPEFQQIAKNLSVLQQFAKEVLKSPMVRLFSEENFTGHFENFHSGMEQGKRFCYNTRRLNRVKSAVTLGLCARLFDHKNCRVGRCLVEDFLRHENVSAVPDSFEISETTPYEIEDLSIPGLNLRYRLGHRKRIEGINAIVFQHGLVPAGKRFNDIGNAFNNSRYGTRSSCLTFKIKNLDQFNIEDFQYVSAGTSNRGHITFTNISTSASHGYKTFVSGPEPGPKYGALCVPVPEFCLYPKCTQNMDLYFDHAVPDEENFRMRLVKIIGMAEVSNRSSCFIVPIK</sequence>
<organism evidence="1 2">
    <name type="scientific">Allacma fusca</name>
    <dbReference type="NCBI Taxonomy" id="39272"/>
    <lineage>
        <taxon>Eukaryota</taxon>
        <taxon>Metazoa</taxon>
        <taxon>Ecdysozoa</taxon>
        <taxon>Arthropoda</taxon>
        <taxon>Hexapoda</taxon>
        <taxon>Collembola</taxon>
        <taxon>Symphypleona</taxon>
        <taxon>Sminthuridae</taxon>
        <taxon>Allacma</taxon>
    </lineage>
</organism>
<proteinExistence type="predicted"/>
<comment type="caution">
    <text evidence="1">The sequence shown here is derived from an EMBL/GenBank/DDBJ whole genome shotgun (WGS) entry which is preliminary data.</text>
</comment>
<keyword evidence="2" id="KW-1185">Reference proteome</keyword>
<dbReference type="AlphaFoldDB" id="A0A8J2PQ60"/>
<protein>
    <submittedName>
        <fullName evidence="1">Uncharacterized protein</fullName>
    </submittedName>
</protein>
<reference evidence="1" key="1">
    <citation type="submission" date="2021-06" db="EMBL/GenBank/DDBJ databases">
        <authorList>
            <person name="Hodson N. C."/>
            <person name="Mongue J. A."/>
            <person name="Jaron S. K."/>
        </authorList>
    </citation>
    <scope>NUCLEOTIDE SEQUENCE</scope>
</reference>
<dbReference type="Proteomes" id="UP000708208">
    <property type="component" value="Unassembled WGS sequence"/>
</dbReference>
<evidence type="ECO:0000313" key="1">
    <source>
        <dbReference type="EMBL" id="CAG7832110.1"/>
    </source>
</evidence>
<accession>A0A8J2PQ60</accession>